<name>A0ABC8UUT7_9AQUA</name>
<comment type="caution">
    <text evidence="1">The sequence shown here is derived from an EMBL/GenBank/DDBJ whole genome shotgun (WGS) entry which is preliminary data.</text>
</comment>
<dbReference type="Proteomes" id="UP001642360">
    <property type="component" value="Unassembled WGS sequence"/>
</dbReference>
<dbReference type="EMBL" id="CAUOFW020008972">
    <property type="protein sequence ID" value="CAK9184474.1"/>
    <property type="molecule type" value="Genomic_DNA"/>
</dbReference>
<protein>
    <recommendedName>
        <fullName evidence="3">Secreted protein</fullName>
    </recommendedName>
</protein>
<reference evidence="1 2" key="1">
    <citation type="submission" date="2024-02" db="EMBL/GenBank/DDBJ databases">
        <authorList>
            <person name="Vignale AGUSTIN F."/>
            <person name="Sosa J E."/>
            <person name="Modenutti C."/>
        </authorList>
    </citation>
    <scope>NUCLEOTIDE SEQUENCE [LARGE SCALE GENOMIC DNA]</scope>
</reference>
<feature type="non-terminal residue" evidence="1">
    <location>
        <position position="1"/>
    </location>
</feature>
<evidence type="ECO:0000313" key="1">
    <source>
        <dbReference type="EMBL" id="CAK9184474.1"/>
    </source>
</evidence>
<organism evidence="1 2">
    <name type="scientific">Ilex paraguariensis</name>
    <name type="common">yerba mate</name>
    <dbReference type="NCBI Taxonomy" id="185542"/>
    <lineage>
        <taxon>Eukaryota</taxon>
        <taxon>Viridiplantae</taxon>
        <taxon>Streptophyta</taxon>
        <taxon>Embryophyta</taxon>
        <taxon>Tracheophyta</taxon>
        <taxon>Spermatophyta</taxon>
        <taxon>Magnoliopsida</taxon>
        <taxon>eudicotyledons</taxon>
        <taxon>Gunneridae</taxon>
        <taxon>Pentapetalae</taxon>
        <taxon>asterids</taxon>
        <taxon>campanulids</taxon>
        <taxon>Aquifoliales</taxon>
        <taxon>Aquifoliaceae</taxon>
        <taxon>Ilex</taxon>
    </lineage>
</organism>
<evidence type="ECO:0000313" key="2">
    <source>
        <dbReference type="Proteomes" id="UP001642360"/>
    </source>
</evidence>
<keyword evidence="2" id="KW-1185">Reference proteome</keyword>
<gene>
    <name evidence="1" type="ORF">ILEXP_LOCUS54805</name>
</gene>
<evidence type="ECO:0008006" key="3">
    <source>
        <dbReference type="Google" id="ProtNLM"/>
    </source>
</evidence>
<sequence>SFNRCFNRCCLSTATRSGAAVHCFDRCCFDQCCSPLLHDRSVLLSTATRPIWCCSPLLVSIATRSVLFSSATLQGFEFSLLLHHCCCWTEGLEGWTVE</sequence>
<proteinExistence type="predicted"/>
<accession>A0ABC8UUT7</accession>
<dbReference type="AlphaFoldDB" id="A0ABC8UUT7"/>
<feature type="non-terminal residue" evidence="1">
    <location>
        <position position="98"/>
    </location>
</feature>